<feature type="transmembrane region" description="Helical" evidence="5">
    <location>
        <begin position="21"/>
        <end position="42"/>
    </location>
</feature>
<evidence type="ECO:0000256" key="3">
    <source>
        <dbReference type="ARBA" id="ARBA00022989"/>
    </source>
</evidence>
<dbReference type="GO" id="GO:0016020">
    <property type="term" value="C:membrane"/>
    <property type="evidence" value="ECO:0007669"/>
    <property type="project" value="UniProtKB-SubCell"/>
</dbReference>
<evidence type="ECO:0000256" key="1">
    <source>
        <dbReference type="ARBA" id="ARBA00004141"/>
    </source>
</evidence>
<evidence type="ECO:0000256" key="4">
    <source>
        <dbReference type="ARBA" id="ARBA00023136"/>
    </source>
</evidence>
<protein>
    <recommendedName>
        <fullName evidence="8">Peptidase S54 rhomboid domain-containing protein</fullName>
    </recommendedName>
</protein>
<feature type="transmembrane region" description="Helical" evidence="5">
    <location>
        <begin position="127"/>
        <end position="148"/>
    </location>
</feature>
<keyword evidence="7" id="KW-1185">Reference proteome</keyword>
<dbReference type="Proteomes" id="UP000000391">
    <property type="component" value="Chromosome"/>
</dbReference>
<keyword evidence="3 5" id="KW-1133">Transmembrane helix</keyword>
<feature type="transmembrane region" description="Helical" evidence="5">
    <location>
        <begin position="74"/>
        <end position="91"/>
    </location>
</feature>
<reference evidence="6 7" key="1">
    <citation type="submission" date="2010-06" db="EMBL/GenBank/DDBJ databases">
        <title>Complete sequence chromosome of Methanohalobium evestigatum Z-7303.</title>
        <authorList>
            <consortium name="US DOE Joint Genome Institute"/>
            <person name="Lucas S."/>
            <person name="Copeland A."/>
            <person name="Lapidus A."/>
            <person name="Cheng J.-F."/>
            <person name="Bruce D."/>
            <person name="Goodwin L."/>
            <person name="Pitluck S."/>
            <person name="Saunders E."/>
            <person name="Detter J.C."/>
            <person name="Han C."/>
            <person name="Tapia R."/>
            <person name="Land M."/>
            <person name="Hauser L."/>
            <person name="Kyrpides N."/>
            <person name="Mikhailova N."/>
            <person name="Sieprawska-Lupa M."/>
            <person name="Whitman W.B."/>
            <person name="Anderson I."/>
            <person name="Woyke T."/>
        </authorList>
    </citation>
    <scope>NUCLEOTIDE SEQUENCE [LARGE SCALE GENOMIC DNA]</scope>
    <source>
        <strain evidence="7">ATCC BAA-1072 / DSM 3721 / NBRC 107634 / OCM 161 / Z-7303</strain>
    </source>
</reference>
<evidence type="ECO:0000256" key="5">
    <source>
        <dbReference type="SAM" id="Phobius"/>
    </source>
</evidence>
<feature type="transmembrane region" description="Helical" evidence="5">
    <location>
        <begin position="155"/>
        <end position="174"/>
    </location>
</feature>
<dbReference type="STRING" id="644295.Metev_0763"/>
<evidence type="ECO:0000313" key="6">
    <source>
        <dbReference type="EMBL" id="ADI73664.1"/>
    </source>
</evidence>
<evidence type="ECO:0000256" key="2">
    <source>
        <dbReference type="ARBA" id="ARBA00022692"/>
    </source>
</evidence>
<dbReference type="InterPro" id="IPR035952">
    <property type="entry name" value="Rhomboid-like_sf"/>
</dbReference>
<name>D7E740_METEZ</name>
<gene>
    <name evidence="6" type="ordered locus">Metev_0763</name>
</gene>
<accession>D7E740</accession>
<dbReference type="AlphaFoldDB" id="D7E740"/>
<keyword evidence="4 5" id="KW-0472">Membrane</keyword>
<evidence type="ECO:0008006" key="8">
    <source>
        <dbReference type="Google" id="ProtNLM"/>
    </source>
</evidence>
<proteinExistence type="predicted"/>
<comment type="subcellular location">
    <subcellularLocation>
        <location evidence="1">Membrane</location>
        <topology evidence="1">Multi-pass membrane protein</topology>
    </subcellularLocation>
</comment>
<dbReference type="SUPFAM" id="SSF144091">
    <property type="entry name" value="Rhomboid-like"/>
    <property type="match status" value="1"/>
</dbReference>
<keyword evidence="2 5" id="KW-0812">Transmembrane</keyword>
<sequence>MITYKPKVKTRNKDYTILNSELFIDFFIFFVVVPLFLTVVFLSPLNEWFILHTSNPELIPIYFSNYAHSNIQHFLQNLIPYYLLISLIFRFHDNRYQFYIDMFLIFGILPLLISFSNIISFQYKNTLGFSGIVAALVSYLLYTVYTYIQKQCNLYFRNIIPVFIFGFTVFIIILKYQIVYTVNPEFTLIFFFMLLFTAVFYKNELEDFITSSRNLLEMYIKKSLIKNRFIDIFTDLYIFMTIIVFIIVIFLSLFPVNINNTNILSHYIGYCFGLFAPIVSKTLQKSKFY</sequence>
<feature type="transmembrane region" description="Helical" evidence="5">
    <location>
        <begin position="98"/>
        <end position="121"/>
    </location>
</feature>
<feature type="transmembrane region" description="Helical" evidence="5">
    <location>
        <begin position="186"/>
        <end position="203"/>
    </location>
</feature>
<organism evidence="6 7">
    <name type="scientific">Methanohalobium evestigatum (strain ATCC BAA-1072 / DSM 3721 / NBRC 107634 / OCM 161 / Z-7303)</name>
    <dbReference type="NCBI Taxonomy" id="644295"/>
    <lineage>
        <taxon>Archaea</taxon>
        <taxon>Methanobacteriati</taxon>
        <taxon>Methanobacteriota</taxon>
        <taxon>Stenosarchaea group</taxon>
        <taxon>Methanomicrobia</taxon>
        <taxon>Methanosarcinales</taxon>
        <taxon>Methanosarcinaceae</taxon>
        <taxon>Methanohalobium</taxon>
    </lineage>
</organism>
<evidence type="ECO:0000313" key="7">
    <source>
        <dbReference type="Proteomes" id="UP000000391"/>
    </source>
</evidence>
<dbReference type="KEGG" id="mev:Metev_0763"/>
<feature type="transmembrane region" description="Helical" evidence="5">
    <location>
        <begin position="264"/>
        <end position="283"/>
    </location>
</feature>
<dbReference type="HOGENOM" id="CLU_975257_0_0_2"/>
<feature type="transmembrane region" description="Helical" evidence="5">
    <location>
        <begin position="236"/>
        <end position="258"/>
    </location>
</feature>
<dbReference type="EMBL" id="CP002069">
    <property type="protein sequence ID" value="ADI73664.1"/>
    <property type="molecule type" value="Genomic_DNA"/>
</dbReference>